<evidence type="ECO:0000313" key="1">
    <source>
        <dbReference type="EMBL" id="NHN28091.1"/>
    </source>
</evidence>
<comment type="caution">
    <text evidence="1">The sequence shown here is derived from an EMBL/GenBank/DDBJ whole genome shotgun (WGS) entry which is preliminary data.</text>
</comment>
<accession>A0ABX0J1N5</accession>
<name>A0ABX0J1N5_9FLAO</name>
<keyword evidence="2" id="KW-1185">Reference proteome</keyword>
<organism evidence="1 2">
    <name type="scientific">Flavobacterium jejuense</name>
    <dbReference type="NCBI Taxonomy" id="1544455"/>
    <lineage>
        <taxon>Bacteria</taxon>
        <taxon>Pseudomonadati</taxon>
        <taxon>Bacteroidota</taxon>
        <taxon>Flavobacteriia</taxon>
        <taxon>Flavobacteriales</taxon>
        <taxon>Flavobacteriaceae</taxon>
        <taxon>Flavobacterium</taxon>
    </lineage>
</organism>
<reference evidence="1 2" key="2">
    <citation type="submission" date="2019-05" db="EMBL/GenBank/DDBJ databases">
        <authorList>
            <person name="Lianzixin W."/>
        </authorList>
    </citation>
    <scope>NUCLEOTIDE SEQUENCE [LARGE SCALE GENOMIC DNA]</scope>
    <source>
        <strain evidence="1 2">EC11</strain>
    </source>
</reference>
<sequence>MNDLNVLDIVENHLNNDIPEIKEYNLKGFHRIEGKVLYGYSIFDLTDTINNSLNYERDIDIIENHIYHVMPVFSSIAYSNIFIVKKNKVYYFNFINCEKFGSSLDDVIMFVNNQLVPKYRTETILNNLNNYSNFKMKINEDYPITQLRKDSCL</sequence>
<dbReference type="EMBL" id="VEVQ02000023">
    <property type="protein sequence ID" value="NHN28091.1"/>
    <property type="molecule type" value="Genomic_DNA"/>
</dbReference>
<reference evidence="1 2" key="3">
    <citation type="submission" date="2020-02" db="EMBL/GenBank/DDBJ databases">
        <title>Flavobacterium profundi sp. nov., isolated from a deep-sea seamount.</title>
        <authorList>
            <person name="Zhang D.-C."/>
        </authorList>
    </citation>
    <scope>NUCLEOTIDE SEQUENCE [LARGE SCALE GENOMIC DNA]</scope>
    <source>
        <strain evidence="1 2">EC11</strain>
    </source>
</reference>
<gene>
    <name evidence="1" type="ORF">FIA58_020630</name>
</gene>
<proteinExistence type="predicted"/>
<reference evidence="2" key="1">
    <citation type="submission" date="2019-05" db="EMBL/GenBank/DDBJ databases">
        <title>Flavobacterium profundi sp. nov., isolated from a deep-sea seamount.</title>
        <authorList>
            <person name="Zhang D.-C."/>
        </authorList>
    </citation>
    <scope>NUCLEOTIDE SEQUENCE [LARGE SCALE GENOMIC DNA]</scope>
    <source>
        <strain evidence="2">EC11</strain>
    </source>
</reference>
<dbReference type="RefSeq" id="WP_140964594.1">
    <property type="nucleotide sequence ID" value="NZ_VEVQ02000023.1"/>
</dbReference>
<protein>
    <submittedName>
        <fullName evidence="1">Uncharacterized protein</fullName>
    </submittedName>
</protein>
<evidence type="ECO:0000313" key="2">
    <source>
        <dbReference type="Proteomes" id="UP000817854"/>
    </source>
</evidence>
<dbReference type="Proteomes" id="UP000817854">
    <property type="component" value="Unassembled WGS sequence"/>
</dbReference>